<evidence type="ECO:0000259" key="5">
    <source>
        <dbReference type="SMART" id="SM00062"/>
    </source>
</evidence>
<comment type="similarity">
    <text evidence="1">Belongs to the bacterial solute-binding protein 3 family.</text>
</comment>
<dbReference type="GO" id="GO:0006865">
    <property type="term" value="P:amino acid transport"/>
    <property type="evidence" value="ECO:0007669"/>
    <property type="project" value="TreeGrafter"/>
</dbReference>
<dbReference type="STRING" id="161355.PS9374_00303"/>
<organism evidence="6 7">
    <name type="scientific">Planomonospora sphaerica</name>
    <dbReference type="NCBI Taxonomy" id="161355"/>
    <lineage>
        <taxon>Bacteria</taxon>
        <taxon>Bacillati</taxon>
        <taxon>Actinomycetota</taxon>
        <taxon>Actinomycetes</taxon>
        <taxon>Streptosporangiales</taxon>
        <taxon>Streptosporangiaceae</taxon>
        <taxon>Planomonospora</taxon>
    </lineage>
</organism>
<evidence type="ECO:0000256" key="1">
    <source>
        <dbReference type="ARBA" id="ARBA00010333"/>
    </source>
</evidence>
<keyword evidence="7" id="KW-1185">Reference proteome</keyword>
<dbReference type="RefSeq" id="WP_084007909.1">
    <property type="nucleotide sequence ID" value="NZ_BDCX01000001.1"/>
</dbReference>
<sequence length="287" mass="30414">MRPVTARTAGSLTARATGSVTARAAAALLVLLPAAACGTGGPPSILDRETLVIGVKPDQPGLGVKVAEGRYEGFDVDVATEVARRIGVPDVRFVTALSSTRQRLIQEGTVDLVVATYSITPENRSKVTFAGPYYVAHQDTLVRADDRAVGNVRDLKGRRLCKAAGSNSWRRVAEERRIPVELVPASSYGDCLAKLRSGAVDAVSTDDLILAGFAARDGSALRIVNAPFTDERLGIGMRKGDLDGCEAVNRAITAMYQDGTAERLLRRWFGGSGLALTLTVPQFEGCA</sequence>
<evidence type="ECO:0000313" key="6">
    <source>
        <dbReference type="EMBL" id="GAT64672.1"/>
    </source>
</evidence>
<gene>
    <name evidence="6" type="ORF">PS9374_00303</name>
</gene>
<reference evidence="6 7" key="1">
    <citation type="journal article" date="2016" name="Genome Announc.">
        <title>Draft Genome Sequence of Planomonospora sphaerica JCM9374, a Rare Actinomycete.</title>
        <authorList>
            <person name="Dohra H."/>
            <person name="Suzuki T."/>
            <person name="Inoue Y."/>
            <person name="Kodani S."/>
        </authorList>
    </citation>
    <scope>NUCLEOTIDE SEQUENCE [LARGE SCALE GENOMIC DNA]</scope>
    <source>
        <strain evidence="6 7">JCM 9374</strain>
    </source>
</reference>
<comment type="caution">
    <text evidence="6">The sequence shown here is derived from an EMBL/GenBank/DDBJ whole genome shotgun (WGS) entry which is preliminary data.</text>
</comment>
<dbReference type="EMBL" id="BDCX01000001">
    <property type="protein sequence ID" value="GAT64672.1"/>
    <property type="molecule type" value="Genomic_DNA"/>
</dbReference>
<dbReference type="Gene3D" id="3.40.190.10">
    <property type="entry name" value="Periplasmic binding protein-like II"/>
    <property type="match status" value="2"/>
</dbReference>
<name>A0A171B597_9ACTN</name>
<dbReference type="GO" id="GO:0030288">
    <property type="term" value="C:outer membrane-bounded periplasmic space"/>
    <property type="evidence" value="ECO:0007669"/>
    <property type="project" value="TreeGrafter"/>
</dbReference>
<dbReference type="GO" id="GO:0005576">
    <property type="term" value="C:extracellular region"/>
    <property type="evidence" value="ECO:0007669"/>
    <property type="project" value="TreeGrafter"/>
</dbReference>
<evidence type="ECO:0000256" key="3">
    <source>
        <dbReference type="ARBA" id="ARBA00022729"/>
    </source>
</evidence>
<proteinExistence type="inferred from homology"/>
<feature type="chain" id="PRO_5007905420" evidence="4">
    <location>
        <begin position="37"/>
        <end position="287"/>
    </location>
</feature>
<feature type="signal peptide" evidence="4">
    <location>
        <begin position="1"/>
        <end position="36"/>
    </location>
</feature>
<keyword evidence="2" id="KW-0813">Transport</keyword>
<protein>
    <submittedName>
        <fullName evidence="6">Glutamate-binding protein</fullName>
    </submittedName>
</protein>
<dbReference type="AlphaFoldDB" id="A0A171B597"/>
<evidence type="ECO:0000256" key="2">
    <source>
        <dbReference type="ARBA" id="ARBA00022448"/>
    </source>
</evidence>
<dbReference type="SUPFAM" id="SSF53850">
    <property type="entry name" value="Periplasmic binding protein-like II"/>
    <property type="match status" value="1"/>
</dbReference>
<keyword evidence="3 4" id="KW-0732">Signal</keyword>
<dbReference type="OrthoDB" id="9807888at2"/>
<dbReference type="SMART" id="SM00062">
    <property type="entry name" value="PBPb"/>
    <property type="match status" value="1"/>
</dbReference>
<dbReference type="InterPro" id="IPR051455">
    <property type="entry name" value="Bact_solute-bind_prot3"/>
</dbReference>
<dbReference type="Proteomes" id="UP000077701">
    <property type="component" value="Unassembled WGS sequence"/>
</dbReference>
<feature type="domain" description="Solute-binding protein family 3/N-terminal" evidence="5">
    <location>
        <begin position="50"/>
        <end position="272"/>
    </location>
</feature>
<dbReference type="PANTHER" id="PTHR30085:SF6">
    <property type="entry name" value="ABC TRANSPORTER GLUTAMINE-BINDING PROTEIN GLNH"/>
    <property type="match status" value="1"/>
</dbReference>
<reference evidence="7" key="2">
    <citation type="submission" date="2016-04" db="EMBL/GenBank/DDBJ databases">
        <title>Planomonospora sphaerica JCM9374 whole genome shotgun sequence.</title>
        <authorList>
            <person name="Suzuki T."/>
            <person name="Dohra H."/>
            <person name="Kodani S."/>
        </authorList>
    </citation>
    <scope>NUCLEOTIDE SEQUENCE [LARGE SCALE GENOMIC DNA]</scope>
    <source>
        <strain evidence="7">JCM 9374</strain>
    </source>
</reference>
<dbReference type="Pfam" id="PF00497">
    <property type="entry name" value="SBP_bac_3"/>
    <property type="match status" value="1"/>
</dbReference>
<dbReference type="InterPro" id="IPR001638">
    <property type="entry name" value="Solute-binding_3/MltF_N"/>
</dbReference>
<evidence type="ECO:0000256" key="4">
    <source>
        <dbReference type="SAM" id="SignalP"/>
    </source>
</evidence>
<evidence type="ECO:0000313" key="7">
    <source>
        <dbReference type="Proteomes" id="UP000077701"/>
    </source>
</evidence>
<accession>A0A171B597</accession>
<dbReference type="PANTHER" id="PTHR30085">
    <property type="entry name" value="AMINO ACID ABC TRANSPORTER PERMEASE"/>
    <property type="match status" value="1"/>
</dbReference>
<dbReference type="CDD" id="cd13690">
    <property type="entry name" value="PBP2_GluB"/>
    <property type="match status" value="1"/>
</dbReference>